<evidence type="ECO:0000259" key="5">
    <source>
        <dbReference type="PROSITE" id="PS50041"/>
    </source>
</evidence>
<dbReference type="Pfam" id="PF00059">
    <property type="entry name" value="Lectin_C"/>
    <property type="match status" value="1"/>
</dbReference>
<keyword evidence="1" id="KW-0430">Lectin</keyword>
<dbReference type="GO" id="GO:0030246">
    <property type="term" value="F:carbohydrate binding"/>
    <property type="evidence" value="ECO:0007669"/>
    <property type="project" value="UniProtKB-KW"/>
</dbReference>
<evidence type="ECO:0000256" key="3">
    <source>
        <dbReference type="SAM" id="Coils"/>
    </source>
</evidence>
<accession>A0AAD3RDW3</accession>
<feature type="transmembrane region" description="Helical" evidence="4">
    <location>
        <begin position="18"/>
        <end position="40"/>
    </location>
</feature>
<keyword evidence="4" id="KW-0472">Membrane</keyword>
<dbReference type="Proteomes" id="UP001279410">
    <property type="component" value="Unassembled WGS sequence"/>
</dbReference>
<dbReference type="InterPro" id="IPR050111">
    <property type="entry name" value="C-type_lectin/snaclec_domain"/>
</dbReference>
<protein>
    <submittedName>
        <fullName evidence="6">C-type lectin domain family 4 member M-like isoform X1</fullName>
    </submittedName>
</protein>
<gene>
    <name evidence="6" type="ORF">AKAME5_001653800</name>
</gene>
<dbReference type="InterPro" id="IPR016187">
    <property type="entry name" value="CTDL_fold"/>
</dbReference>
<keyword evidence="3" id="KW-0175">Coiled coil</keyword>
<dbReference type="Gene3D" id="3.10.100.10">
    <property type="entry name" value="Mannose-Binding Protein A, subunit A"/>
    <property type="match status" value="1"/>
</dbReference>
<keyword evidence="2" id="KW-1015">Disulfide bond</keyword>
<evidence type="ECO:0000313" key="7">
    <source>
        <dbReference type="Proteomes" id="UP001279410"/>
    </source>
</evidence>
<dbReference type="SMART" id="SM00034">
    <property type="entry name" value="CLECT"/>
    <property type="match status" value="1"/>
</dbReference>
<evidence type="ECO:0000256" key="4">
    <source>
        <dbReference type="SAM" id="Phobius"/>
    </source>
</evidence>
<keyword evidence="4" id="KW-1133">Transmembrane helix</keyword>
<proteinExistence type="predicted"/>
<reference evidence="6" key="1">
    <citation type="submission" date="2022-08" db="EMBL/GenBank/DDBJ databases">
        <title>Genome sequencing of akame (Lates japonicus).</title>
        <authorList>
            <person name="Hashiguchi Y."/>
            <person name="Takahashi H."/>
        </authorList>
    </citation>
    <scope>NUCLEOTIDE SEQUENCE</scope>
    <source>
        <strain evidence="6">Kochi</strain>
    </source>
</reference>
<name>A0AAD3RDW3_LATJO</name>
<feature type="coiled-coil region" evidence="3">
    <location>
        <begin position="66"/>
        <end position="114"/>
    </location>
</feature>
<dbReference type="InterPro" id="IPR001304">
    <property type="entry name" value="C-type_lectin-like"/>
</dbReference>
<evidence type="ECO:0000256" key="1">
    <source>
        <dbReference type="ARBA" id="ARBA00022734"/>
    </source>
</evidence>
<dbReference type="InterPro" id="IPR016186">
    <property type="entry name" value="C-type_lectin-like/link_sf"/>
</dbReference>
<dbReference type="PROSITE" id="PS00615">
    <property type="entry name" value="C_TYPE_LECTIN_1"/>
    <property type="match status" value="1"/>
</dbReference>
<dbReference type="SUPFAM" id="SSF56436">
    <property type="entry name" value="C-type lectin-like"/>
    <property type="match status" value="1"/>
</dbReference>
<dbReference type="CDD" id="cd03590">
    <property type="entry name" value="CLECT_DC-SIGN_like"/>
    <property type="match status" value="1"/>
</dbReference>
<keyword evidence="7" id="KW-1185">Reference proteome</keyword>
<evidence type="ECO:0000256" key="2">
    <source>
        <dbReference type="ARBA" id="ARBA00023157"/>
    </source>
</evidence>
<evidence type="ECO:0000313" key="6">
    <source>
        <dbReference type="EMBL" id="GLD65042.1"/>
    </source>
</evidence>
<dbReference type="EMBL" id="BRZM01000075">
    <property type="protein sequence ID" value="GLD65042.1"/>
    <property type="molecule type" value="Genomic_DNA"/>
</dbReference>
<comment type="caution">
    <text evidence="6">The sequence shown here is derived from an EMBL/GenBank/DDBJ whole genome shotgun (WGS) entry which is preliminary data.</text>
</comment>
<feature type="domain" description="C-type lectin" evidence="5">
    <location>
        <begin position="127"/>
        <end position="245"/>
    </location>
</feature>
<keyword evidence="4" id="KW-0812">Transmembrane</keyword>
<organism evidence="6 7">
    <name type="scientific">Lates japonicus</name>
    <name type="common">Japanese lates</name>
    <dbReference type="NCBI Taxonomy" id="270547"/>
    <lineage>
        <taxon>Eukaryota</taxon>
        <taxon>Metazoa</taxon>
        <taxon>Chordata</taxon>
        <taxon>Craniata</taxon>
        <taxon>Vertebrata</taxon>
        <taxon>Euteleostomi</taxon>
        <taxon>Actinopterygii</taxon>
        <taxon>Neopterygii</taxon>
        <taxon>Teleostei</taxon>
        <taxon>Neoteleostei</taxon>
        <taxon>Acanthomorphata</taxon>
        <taxon>Carangaria</taxon>
        <taxon>Carangaria incertae sedis</taxon>
        <taxon>Centropomidae</taxon>
        <taxon>Lates</taxon>
    </lineage>
</organism>
<dbReference type="InterPro" id="IPR033989">
    <property type="entry name" value="CD209-like_CTLD"/>
</dbReference>
<dbReference type="PANTHER" id="PTHR22803">
    <property type="entry name" value="MANNOSE, PHOSPHOLIPASE, LECTIN RECEPTOR RELATED"/>
    <property type="match status" value="1"/>
</dbReference>
<dbReference type="AlphaFoldDB" id="A0AAD3RDW3"/>
<dbReference type="PROSITE" id="PS50041">
    <property type="entry name" value="C_TYPE_LECTIN_2"/>
    <property type="match status" value="1"/>
</dbReference>
<dbReference type="InterPro" id="IPR018378">
    <property type="entry name" value="C-type_lectin_CS"/>
</dbReference>
<sequence>MDFDCCWSVCVDFAERRFIQLLFLSFGVLCITQAILNVSLRLTLYSNKESTPPVLIDYDQKRPGDCNRLLEKFSALTQDKNLLENRNTELNDRIMTLEEERDRLKMMLRELSGSATSQQCPTDWKNIRSRCYFLSSESKTWEESRRYCLSKGADLVVINTEQEQRDLYRLDGTSYLLFWIGLHDTGGTFKWVDGSALTKPFWQSGQPDRGGPNNIEDCVEMYDFNPVLANWNDAPCGSKRRWLCEMDPFTS</sequence>